<dbReference type="GO" id="GO:0047661">
    <property type="term" value="F:amino-acid racemase activity"/>
    <property type="evidence" value="ECO:0007669"/>
    <property type="project" value="InterPro"/>
</dbReference>
<accession>A0A5D0M964</accession>
<evidence type="ECO:0000313" key="4">
    <source>
        <dbReference type="Proteomes" id="UP000324143"/>
    </source>
</evidence>
<dbReference type="InterPro" id="IPR004380">
    <property type="entry name" value="Asp_race"/>
</dbReference>
<comment type="similarity">
    <text evidence="1">Belongs to the aspartate/glutamate racemases family.</text>
</comment>
<sequence>MKPEDKILGIIGGMGSIASSDFLKELMEESPAQNDQEYIEVLLHNNSKIPDRTEAILHNGESPVIELKRSANILENAGADYILFECITAHHFAEEVIEELKTANFLNMVDIAVDRIVEEFPDLNNIGILATTGAVSSGLWQKSLKKHNLNSVLMDKKIHEEEFMKSIYDEKGIKNNYITDRNKDKMLKCVNNLKQKGAKAVIAGCTEVPLILKQKDIDIPLIDPPASMIEKIIELFYF</sequence>
<dbReference type="SUPFAM" id="SSF53681">
    <property type="entry name" value="Aspartate/glutamate racemase"/>
    <property type="match status" value="2"/>
</dbReference>
<proteinExistence type="inferred from homology"/>
<dbReference type="InterPro" id="IPR015942">
    <property type="entry name" value="Asp/Glu/hydantoin_racemase"/>
</dbReference>
<name>A0A5D0M964_9BACT</name>
<gene>
    <name evidence="3" type="ORF">FXF47_10245</name>
</gene>
<dbReference type="Gene3D" id="3.40.50.1860">
    <property type="match status" value="2"/>
</dbReference>
<organism evidence="3 4">
    <name type="scientific">Candidatus Mcinerneyibacterium aminivorans</name>
    <dbReference type="NCBI Taxonomy" id="2703815"/>
    <lineage>
        <taxon>Bacteria</taxon>
        <taxon>Candidatus Macinerneyibacteriota</taxon>
        <taxon>Candidatus Mcinerneyibacteria</taxon>
        <taxon>Candidatus Mcinerneyibacteriales</taxon>
        <taxon>Candidatus Mcinerneyibacteriaceae</taxon>
        <taxon>Candidatus Mcinerneyibacterium</taxon>
    </lineage>
</organism>
<dbReference type="EC" id="5.1.1.-" evidence="3"/>
<evidence type="ECO:0000313" key="3">
    <source>
        <dbReference type="EMBL" id="TYB30237.1"/>
    </source>
</evidence>
<reference evidence="3" key="1">
    <citation type="submission" date="2019-08" db="EMBL/GenBank/DDBJ databases">
        <title>Genomic characterization of a novel candidate phylum (ARYD3) from a high temperature, high salinity tertiary oil reservoir in north central Oklahoma, USA.</title>
        <authorList>
            <person name="Youssef N.H."/>
            <person name="Yadav A."/>
            <person name="Elshahed M.S."/>
        </authorList>
    </citation>
    <scope>NUCLEOTIDE SEQUENCE [LARGE SCALE GENOMIC DNA]</scope>
    <source>
        <strain evidence="3">ARYD3</strain>
    </source>
</reference>
<protein>
    <submittedName>
        <fullName evidence="3">Amino acid racemase</fullName>
        <ecNumber evidence="3">5.1.1.-</ecNumber>
    </submittedName>
</protein>
<keyword evidence="4" id="KW-1185">Reference proteome</keyword>
<dbReference type="Pfam" id="PF01177">
    <property type="entry name" value="Asp_Glu_race"/>
    <property type="match status" value="1"/>
</dbReference>
<dbReference type="NCBIfam" id="TIGR00035">
    <property type="entry name" value="asp_race"/>
    <property type="match status" value="1"/>
</dbReference>
<dbReference type="Proteomes" id="UP000324143">
    <property type="component" value="Unassembled WGS sequence"/>
</dbReference>
<keyword evidence="2 3" id="KW-0413">Isomerase</keyword>
<evidence type="ECO:0000256" key="2">
    <source>
        <dbReference type="ARBA" id="ARBA00023235"/>
    </source>
</evidence>
<dbReference type="EMBL" id="VSIX01000170">
    <property type="protein sequence ID" value="TYB30237.1"/>
    <property type="molecule type" value="Genomic_DNA"/>
</dbReference>
<evidence type="ECO:0000256" key="1">
    <source>
        <dbReference type="ARBA" id="ARBA00007847"/>
    </source>
</evidence>
<dbReference type="InterPro" id="IPR001920">
    <property type="entry name" value="Asp/Glu_race"/>
</dbReference>
<dbReference type="PANTHER" id="PTHR21198">
    <property type="entry name" value="GLUTAMATE RACEMASE"/>
    <property type="match status" value="1"/>
</dbReference>
<comment type="caution">
    <text evidence="3">The sequence shown here is derived from an EMBL/GenBank/DDBJ whole genome shotgun (WGS) entry which is preliminary data.</text>
</comment>
<dbReference type="PANTHER" id="PTHR21198:SF7">
    <property type="entry name" value="ASPARTATE-GLUTAMATE RACEMASE FAMILY"/>
    <property type="match status" value="1"/>
</dbReference>
<dbReference type="AlphaFoldDB" id="A0A5D0M964"/>